<feature type="region of interest" description="Disordered" evidence="5">
    <location>
        <begin position="1"/>
        <end position="21"/>
    </location>
</feature>
<evidence type="ECO:0000256" key="2">
    <source>
        <dbReference type="ARBA" id="ARBA00022737"/>
    </source>
</evidence>
<dbReference type="InterPro" id="IPR001611">
    <property type="entry name" value="Leu-rich_rpt"/>
</dbReference>
<protein>
    <submittedName>
        <fullName evidence="7">(spotted green pufferfish) hypothetical protein</fullName>
    </submittedName>
</protein>
<evidence type="ECO:0000256" key="3">
    <source>
        <dbReference type="ARBA" id="ARBA00022741"/>
    </source>
</evidence>
<dbReference type="AlphaFoldDB" id="Q4S9J0"/>
<dbReference type="GO" id="GO:0045944">
    <property type="term" value="P:positive regulation of transcription by RNA polymerase II"/>
    <property type="evidence" value="ECO:0007669"/>
    <property type="project" value="TreeGrafter"/>
</dbReference>
<feature type="compositionally biased region" description="Pro residues" evidence="5">
    <location>
        <begin position="371"/>
        <end position="384"/>
    </location>
</feature>
<name>Q4S9J0_TETNG</name>
<dbReference type="SUPFAM" id="SSF52047">
    <property type="entry name" value="RNI-like"/>
    <property type="match status" value="1"/>
</dbReference>
<dbReference type="KEGG" id="tng:GSTEN00021862G001"/>
<proteinExistence type="predicted"/>
<dbReference type="GO" id="GO:0045345">
    <property type="term" value="P:positive regulation of MHC class I biosynthetic process"/>
    <property type="evidence" value="ECO:0007669"/>
    <property type="project" value="TreeGrafter"/>
</dbReference>
<dbReference type="EMBL" id="CAAE01014696">
    <property type="protein sequence ID" value="CAG02692.1"/>
    <property type="molecule type" value="Genomic_DNA"/>
</dbReference>
<reference evidence="7" key="2">
    <citation type="submission" date="2004-02" db="EMBL/GenBank/DDBJ databases">
        <authorList>
            <consortium name="Genoscope"/>
            <consortium name="Whitehead Institute Centre for Genome Research"/>
        </authorList>
    </citation>
    <scope>NUCLEOTIDE SEQUENCE</scope>
</reference>
<organism evidence="7">
    <name type="scientific">Tetraodon nigroviridis</name>
    <name type="common">Spotted green pufferfish</name>
    <name type="synonym">Chelonodon nigroviridis</name>
    <dbReference type="NCBI Taxonomy" id="99883"/>
    <lineage>
        <taxon>Eukaryota</taxon>
        <taxon>Metazoa</taxon>
        <taxon>Chordata</taxon>
        <taxon>Craniata</taxon>
        <taxon>Vertebrata</taxon>
        <taxon>Euteleostomi</taxon>
        <taxon>Actinopterygii</taxon>
        <taxon>Neopterygii</taxon>
        <taxon>Teleostei</taxon>
        <taxon>Neoteleostei</taxon>
        <taxon>Acanthomorphata</taxon>
        <taxon>Eupercaria</taxon>
        <taxon>Tetraodontiformes</taxon>
        <taxon>Tetradontoidea</taxon>
        <taxon>Tetraodontidae</taxon>
        <taxon>Tetraodon</taxon>
    </lineage>
</organism>
<feature type="compositionally biased region" description="Low complexity" evidence="5">
    <location>
        <begin position="720"/>
        <end position="731"/>
    </location>
</feature>
<dbReference type="InterPro" id="IPR032675">
    <property type="entry name" value="LRR_dom_sf"/>
</dbReference>
<reference evidence="7" key="1">
    <citation type="journal article" date="2004" name="Nature">
        <title>Genome duplication in the teleost fish Tetraodon nigroviridis reveals the early vertebrate proto-karyotype.</title>
        <authorList>
            <person name="Jaillon O."/>
            <person name="Aury J.-M."/>
            <person name="Brunet F."/>
            <person name="Petit J.-L."/>
            <person name="Stange-Thomann N."/>
            <person name="Mauceli E."/>
            <person name="Bouneau L."/>
            <person name="Fischer C."/>
            <person name="Ozouf-Costaz C."/>
            <person name="Bernot A."/>
            <person name="Nicaud S."/>
            <person name="Jaffe D."/>
            <person name="Fisher S."/>
            <person name="Lutfalla G."/>
            <person name="Dossat C."/>
            <person name="Segurens B."/>
            <person name="Dasilva C."/>
            <person name="Salanoubat M."/>
            <person name="Levy M."/>
            <person name="Boudet N."/>
            <person name="Castellano S."/>
            <person name="Anthouard V."/>
            <person name="Jubin C."/>
            <person name="Castelli V."/>
            <person name="Katinka M."/>
            <person name="Vacherie B."/>
            <person name="Biemont C."/>
            <person name="Skalli Z."/>
            <person name="Cattolico L."/>
            <person name="Poulain J."/>
            <person name="De Berardinis V."/>
            <person name="Cruaud C."/>
            <person name="Duprat S."/>
            <person name="Brottier P."/>
            <person name="Coutanceau J.-P."/>
            <person name="Gouzy J."/>
            <person name="Parra G."/>
            <person name="Lardier G."/>
            <person name="Chapple C."/>
            <person name="McKernan K.J."/>
            <person name="McEwan P."/>
            <person name="Bosak S."/>
            <person name="Kellis M."/>
            <person name="Volff J.-N."/>
            <person name="Guigo R."/>
            <person name="Zody M.C."/>
            <person name="Mesirov J."/>
            <person name="Lindblad-Toh K."/>
            <person name="Birren B."/>
            <person name="Nusbaum C."/>
            <person name="Kahn D."/>
            <person name="Robinson-Rechavi M."/>
            <person name="Laudet V."/>
            <person name="Schachter V."/>
            <person name="Quetier F."/>
            <person name="Saurin W."/>
            <person name="Scarpelli C."/>
            <person name="Wincker P."/>
            <person name="Lander E.S."/>
            <person name="Weissenbach J."/>
            <person name="Roest Crollius H."/>
        </authorList>
    </citation>
    <scope>NUCLEOTIDE SEQUENCE [LARGE SCALE GENOMIC DNA]</scope>
</reference>
<evidence type="ECO:0000313" key="7">
    <source>
        <dbReference type="EMBL" id="CAG02692.1"/>
    </source>
</evidence>
<keyword evidence="3" id="KW-0547">Nucleotide-binding</keyword>
<dbReference type="FunFam" id="3.40.50.300:FF:001028">
    <property type="entry name" value="Class II major histocompatibility complex transactivator"/>
    <property type="match status" value="1"/>
</dbReference>
<dbReference type="GO" id="GO:0045348">
    <property type="term" value="P:positive regulation of MHC class II biosynthetic process"/>
    <property type="evidence" value="ECO:0007669"/>
    <property type="project" value="TreeGrafter"/>
</dbReference>
<keyword evidence="1" id="KW-0433">Leucine-rich repeat</keyword>
<dbReference type="SUPFAM" id="SSF52540">
    <property type="entry name" value="P-loop containing nucleoside triphosphate hydrolases"/>
    <property type="match status" value="1"/>
</dbReference>
<dbReference type="OrthoDB" id="120976at2759"/>
<accession>Q4S9J0</accession>
<evidence type="ECO:0000256" key="5">
    <source>
        <dbReference type="SAM" id="MobiDB-lite"/>
    </source>
</evidence>
<comment type="caution">
    <text evidence="7">The sequence shown here is derived from an EMBL/GenBank/DDBJ whole genome shotgun (WGS) entry which is preliminary data.</text>
</comment>
<dbReference type="Pfam" id="PF13516">
    <property type="entry name" value="LRR_6"/>
    <property type="match status" value="3"/>
</dbReference>
<feature type="region of interest" description="Disordered" evidence="5">
    <location>
        <begin position="311"/>
        <end position="385"/>
    </location>
</feature>
<dbReference type="Gene3D" id="3.80.10.10">
    <property type="entry name" value="Ribonuclease Inhibitor"/>
    <property type="match status" value="1"/>
</dbReference>
<feature type="compositionally biased region" description="Polar residues" evidence="5">
    <location>
        <begin position="357"/>
        <end position="368"/>
    </location>
</feature>
<dbReference type="PANTHER" id="PTHR47189:SF1">
    <property type="entry name" value="MHC CLASS II TRANSACTIVATOR"/>
    <property type="match status" value="1"/>
</dbReference>
<dbReference type="InterPro" id="IPR027417">
    <property type="entry name" value="P-loop_NTPase"/>
</dbReference>
<dbReference type="Gene3D" id="3.40.50.300">
    <property type="entry name" value="P-loop containing nucleotide triphosphate hydrolases"/>
    <property type="match status" value="1"/>
</dbReference>
<feature type="domain" description="NACHT" evidence="6">
    <location>
        <begin position="471"/>
        <end position="616"/>
    </location>
</feature>
<dbReference type="GO" id="GO:0005524">
    <property type="term" value="F:ATP binding"/>
    <property type="evidence" value="ECO:0007669"/>
    <property type="project" value="UniProtKB-KW"/>
</dbReference>
<dbReference type="PANTHER" id="PTHR47189">
    <property type="entry name" value="MHC CLASS II TRANSACTIVATOR"/>
    <property type="match status" value="1"/>
</dbReference>
<dbReference type="PROSITE" id="PS50837">
    <property type="entry name" value="NACHT"/>
    <property type="match status" value="1"/>
</dbReference>
<keyword evidence="2" id="KW-0677">Repeat</keyword>
<feature type="compositionally biased region" description="Basic and acidic residues" evidence="5">
    <location>
        <begin position="733"/>
        <end position="767"/>
    </location>
</feature>
<gene>
    <name evidence="7" type="ORF">GSTENG00021862001</name>
</gene>
<evidence type="ECO:0000259" key="6">
    <source>
        <dbReference type="PROSITE" id="PS50837"/>
    </source>
</evidence>
<sequence>MTTAETSAPWQGLPRSKPSWKQILSEGHSDGLSQHRLVEGQLSREATALMDLPNQNCTQRLSQVLADRCINLRSQTRPEQDPRMDAFVCDCYSSRFLEQKKGLPRSSATPQPDCGGINEGNSEWRWLEQVEPVARRPTIPVWPGWDRGQKLALPVIAPVQPVFATSQSRATITGVELMYACTPFGARTEGFILDQDGVAKRPMSSTNQKMQGPVHLPQAEESGRDADALGRRYHMATDNLSWISAGLEGFGSVEESPGTKMQDVDMEDLCVSPEFGVLPEDLSEYLNDDFLSNIVDKDVLFEDQLLNWEDDPSKSGASTEPCGLGSLQQKQDGNLAARTKKRPTALASQPNREEAQTSEPIASQSQIQVPAPSPPKSLHPPPLSPGVVGDYILEAKMHMSQTCEDIEGGLTMSSHYVDVQVSQREIVYRCGKNAHKAQDKELIFTGDTHRQKSLLGLNQVFEGSHGNNPKRYILLLGNAGMGKSTLIKKLCLDWSKDRFPQFDFVFLLDGKLLTLTKPNFSLQTLLLNFSSFSIACSEPDAVYAQITAAPKRVLIIFDGFAEIRDFEALLQPQDKDLTASLQKDSKTQTYTIKQLYAGILQKVLLLGSTLLLAARPRGAASQVLRRTDSYLDICGFSLSDVETYVSRYFTEPSLRESALESLKVCSYLHLLCWNPGLCRLVCSVLSKNLGELPRTLTELCRQVLDLRVRESVYAPTATPSSDDQTTSSSSSEKQVHHVEVQPKRSRSAEIEEKEEEKEKAEEGTGEQAEDHILLWASPYLQSYLAALHLSLSRNVSHRTFFQSLPLLSGQKLRRRSQREELELTQRFALRILKEKLEMPDVDAKASVRDMFVSKWTSVAKHLEDLSHGNLSPAQLLEACHYVYEASFIHSNPSESRSGAALKGDLVAKLPEVLVFRGVPLNPSDAYVVQHILERAGQEGASFCLDLEDSGIQISGLKSLVSLSNINTYRACIADVITLWEQLEQSGEEELRQKAMCKFKIHPLKASQVCHIEHLAKLVNVHLQKRFPDSTSQSDPILAEGVPAVAELRKLEFDLENSNIGDKGAEKLADALVSLVLLEILKWNCIGDEGMKKLATTLRDLPKLHCLSVKYNKLTDVGAQSLGDSLTRCKNIRTLR</sequence>
<dbReference type="InterPro" id="IPR007111">
    <property type="entry name" value="NACHT_NTPase"/>
</dbReference>
<dbReference type="SMART" id="SM00368">
    <property type="entry name" value="LRR_RI"/>
    <property type="match status" value="3"/>
</dbReference>
<dbReference type="Pfam" id="PF05729">
    <property type="entry name" value="NACHT"/>
    <property type="match status" value="1"/>
</dbReference>
<evidence type="ECO:0000256" key="4">
    <source>
        <dbReference type="ARBA" id="ARBA00022840"/>
    </source>
</evidence>
<keyword evidence="4" id="KW-0067">ATP-binding</keyword>
<feature type="region of interest" description="Disordered" evidence="5">
    <location>
        <begin position="715"/>
        <end position="767"/>
    </location>
</feature>
<evidence type="ECO:0000256" key="1">
    <source>
        <dbReference type="ARBA" id="ARBA00022614"/>
    </source>
</evidence>